<sequence length="99" mass="11537">MKKKLIDISEIKPSGIRYEVLPEGFIDRVIKFKVILREVETSSIEETISNFQRDLNPERELAIWESIACCYKLSCENNPRWTLPEKKRAFAELLSGTMC</sequence>
<dbReference type="Proteomes" id="UP000181992">
    <property type="component" value="Unassembled WGS sequence"/>
</dbReference>
<evidence type="ECO:0000313" key="2">
    <source>
        <dbReference type="Proteomes" id="UP000181992"/>
    </source>
</evidence>
<accession>A0A1J4V833</accession>
<gene>
    <name evidence="1" type="ORF">AUJ77_02840</name>
</gene>
<dbReference type="STRING" id="1805281.AUJ77_02840"/>
<dbReference type="AlphaFoldDB" id="A0A1J4V833"/>
<comment type="caution">
    <text evidence="1">The sequence shown here is derived from an EMBL/GenBank/DDBJ whole genome shotgun (WGS) entry which is preliminary data.</text>
</comment>
<dbReference type="EMBL" id="MNVN01000015">
    <property type="protein sequence ID" value="OIO30718.1"/>
    <property type="molecule type" value="Genomic_DNA"/>
</dbReference>
<reference evidence="1 2" key="1">
    <citation type="journal article" date="2016" name="Environ. Microbiol.">
        <title>Genomic resolution of a cold subsurface aquifer community provides metabolic insights for novel microbes adapted to high CO concentrations.</title>
        <authorList>
            <person name="Probst A.J."/>
            <person name="Castelle C.J."/>
            <person name="Singh A."/>
            <person name="Brown C.T."/>
            <person name="Anantharaman K."/>
            <person name="Sharon I."/>
            <person name="Hug L.A."/>
            <person name="Burstein D."/>
            <person name="Emerson J.B."/>
            <person name="Thomas B.C."/>
            <person name="Banfield J.F."/>
        </authorList>
    </citation>
    <scope>NUCLEOTIDE SEQUENCE [LARGE SCALE GENOMIC DNA]</scope>
    <source>
        <strain evidence="1">CG1_02_43_90</strain>
    </source>
</reference>
<evidence type="ECO:0000313" key="1">
    <source>
        <dbReference type="EMBL" id="OIO30718.1"/>
    </source>
</evidence>
<organism evidence="1 2">
    <name type="scientific">Candidatus Nomurabacteria bacterium CG1_02_43_90</name>
    <dbReference type="NCBI Taxonomy" id="1805281"/>
    <lineage>
        <taxon>Bacteria</taxon>
        <taxon>Candidatus Nomuraibacteriota</taxon>
    </lineage>
</organism>
<protein>
    <submittedName>
        <fullName evidence="1">Uncharacterized protein</fullName>
    </submittedName>
</protein>
<proteinExistence type="predicted"/>
<name>A0A1J4V833_9BACT</name>